<dbReference type="OrthoDB" id="5835829at2759"/>
<dbReference type="EMBL" id="CDHK01000009">
    <property type="protein sequence ID" value="CEJ60747.1"/>
    <property type="molecule type" value="Genomic_DNA"/>
</dbReference>
<dbReference type="Proteomes" id="UP000042958">
    <property type="component" value="Unassembled WGS sequence"/>
</dbReference>
<dbReference type="Gene3D" id="3.40.50.2000">
    <property type="entry name" value="Glycogen Phosphorylase B"/>
    <property type="match status" value="1"/>
</dbReference>
<evidence type="ECO:0000313" key="5">
    <source>
        <dbReference type="Proteomes" id="UP000042958"/>
    </source>
</evidence>
<evidence type="ECO:0000256" key="2">
    <source>
        <dbReference type="ARBA" id="ARBA00022679"/>
    </source>
</evidence>
<evidence type="ECO:0000256" key="1">
    <source>
        <dbReference type="ARBA" id="ARBA00022676"/>
    </source>
</evidence>
<keyword evidence="5" id="KW-1185">Reference proteome</keyword>
<dbReference type="PANTHER" id="PTHR48043:SF145">
    <property type="entry name" value="FI06409P-RELATED"/>
    <property type="match status" value="1"/>
</dbReference>
<gene>
    <name evidence="4" type="ORF">PMG11_09309</name>
</gene>
<dbReference type="AlphaFoldDB" id="A0A0F7U0E2"/>
<dbReference type="InterPro" id="IPR010610">
    <property type="entry name" value="EryCIII-like_C"/>
</dbReference>
<proteinExistence type="predicted"/>
<organism evidence="4 5">
    <name type="scientific">Penicillium brasilianum</name>
    <dbReference type="NCBI Taxonomy" id="104259"/>
    <lineage>
        <taxon>Eukaryota</taxon>
        <taxon>Fungi</taxon>
        <taxon>Dikarya</taxon>
        <taxon>Ascomycota</taxon>
        <taxon>Pezizomycotina</taxon>
        <taxon>Eurotiomycetes</taxon>
        <taxon>Eurotiomycetidae</taxon>
        <taxon>Eurotiales</taxon>
        <taxon>Aspergillaceae</taxon>
        <taxon>Penicillium</taxon>
    </lineage>
</organism>
<dbReference type="GO" id="GO:0008194">
    <property type="term" value="F:UDP-glycosyltransferase activity"/>
    <property type="evidence" value="ECO:0007669"/>
    <property type="project" value="TreeGrafter"/>
</dbReference>
<accession>A0A0F7U0E2</accession>
<feature type="domain" description="Erythromycin biosynthesis protein CIII-like C-terminal" evidence="3">
    <location>
        <begin position="168"/>
        <end position="236"/>
    </location>
</feature>
<name>A0A0F7U0E2_PENBI</name>
<dbReference type="STRING" id="104259.A0A0F7U0E2"/>
<dbReference type="PANTHER" id="PTHR48043">
    <property type="entry name" value="EG:EG0003.4 PROTEIN-RELATED"/>
    <property type="match status" value="1"/>
</dbReference>
<sequence>MLDSPWPPTSEWQKLQNTSKLLVETKAMSVVDCFNPPDENAHVMISNRPEIELPLDMNPQLHGLRVISCEPILLDSLPINEQDPEMLVWLARGVTVLVCLGTLVSYSEDAAKEMVLALRTMLSRVFIAWGSEQWLQVLWKLPKPKEEQDGATTQSEVYTILQREIEADQVRVVDWLAVDPLKTGRVVLSVNHGGSSSFHEALCAGVPQVVLPPWADCYDFANRAEYLGIGRWGNKSAKPRWKADELSSILVDALLGPDAEAMKSKSRNLPKCCSADGEGRVIAARSILAAIQEGNHI</sequence>
<keyword evidence="2" id="KW-0808">Transferase</keyword>
<protein>
    <recommendedName>
        <fullName evidence="3">Erythromycin biosynthesis protein CIII-like C-terminal domain-containing protein</fullName>
    </recommendedName>
</protein>
<evidence type="ECO:0000313" key="4">
    <source>
        <dbReference type="EMBL" id="CEJ60747.1"/>
    </source>
</evidence>
<dbReference type="InterPro" id="IPR050271">
    <property type="entry name" value="UDP-glycosyltransferase"/>
</dbReference>
<keyword evidence="1" id="KW-0328">Glycosyltransferase</keyword>
<dbReference type="Pfam" id="PF06722">
    <property type="entry name" value="EryCIII-like_C"/>
    <property type="match status" value="1"/>
</dbReference>
<reference evidence="5" key="1">
    <citation type="journal article" date="2015" name="Genome Announc.">
        <title>Draft genome sequence of the fungus Penicillium brasilianum MG11.</title>
        <authorList>
            <person name="Horn F."/>
            <person name="Linde J."/>
            <person name="Mattern D.J."/>
            <person name="Walther G."/>
            <person name="Guthke R."/>
            <person name="Brakhage A.A."/>
            <person name="Valiante V."/>
        </authorList>
    </citation>
    <scope>NUCLEOTIDE SEQUENCE [LARGE SCALE GENOMIC DNA]</scope>
    <source>
        <strain evidence="5">MG11</strain>
    </source>
</reference>
<dbReference type="SUPFAM" id="SSF53756">
    <property type="entry name" value="UDP-Glycosyltransferase/glycogen phosphorylase"/>
    <property type="match status" value="1"/>
</dbReference>
<evidence type="ECO:0000259" key="3">
    <source>
        <dbReference type="Pfam" id="PF06722"/>
    </source>
</evidence>